<dbReference type="OrthoDB" id="2507296at2759"/>
<dbReference type="Proteomes" id="UP000235388">
    <property type="component" value="Unassembled WGS sequence"/>
</dbReference>
<feature type="region of interest" description="Disordered" evidence="1">
    <location>
        <begin position="1"/>
        <end position="220"/>
    </location>
</feature>
<evidence type="ECO:0000313" key="5">
    <source>
        <dbReference type="Proteomes" id="UP000235392"/>
    </source>
</evidence>
<reference evidence="4 5" key="1">
    <citation type="submission" date="2017-11" db="EMBL/GenBank/DDBJ databases">
        <title>De novo assembly and phasing of dikaryotic genomes from two isolates of Puccinia coronata f. sp. avenae, the causal agent of oat crown rust.</title>
        <authorList>
            <person name="Miller M.E."/>
            <person name="Zhang Y."/>
            <person name="Omidvar V."/>
            <person name="Sperschneider J."/>
            <person name="Schwessinger B."/>
            <person name="Raley C."/>
            <person name="Palmer J.M."/>
            <person name="Garnica D."/>
            <person name="Upadhyaya N."/>
            <person name="Rathjen J."/>
            <person name="Taylor J.M."/>
            <person name="Park R.F."/>
            <person name="Dodds P.N."/>
            <person name="Hirsch C.D."/>
            <person name="Kianian S.F."/>
            <person name="Figueroa M."/>
        </authorList>
    </citation>
    <scope>NUCLEOTIDE SEQUENCE [LARGE SCALE GENOMIC DNA]</scope>
    <source>
        <strain evidence="2">12NC29</strain>
        <strain evidence="3">12SD80</strain>
    </source>
</reference>
<name>A0A2N5TGU8_9BASI</name>
<comment type="caution">
    <text evidence="3">The sequence shown here is derived from an EMBL/GenBank/DDBJ whole genome shotgun (WGS) entry which is preliminary data.</text>
</comment>
<feature type="compositionally biased region" description="Basic and acidic residues" evidence="1">
    <location>
        <begin position="272"/>
        <end position="291"/>
    </location>
</feature>
<feature type="compositionally biased region" description="Basic and acidic residues" evidence="1">
    <location>
        <begin position="23"/>
        <end position="33"/>
    </location>
</feature>
<feature type="compositionally biased region" description="Basic and acidic residues" evidence="1">
    <location>
        <begin position="133"/>
        <end position="174"/>
    </location>
</feature>
<evidence type="ECO:0000313" key="4">
    <source>
        <dbReference type="Proteomes" id="UP000235388"/>
    </source>
</evidence>
<dbReference type="EMBL" id="PGCI01000604">
    <property type="protein sequence ID" value="PLW24735.1"/>
    <property type="molecule type" value="Genomic_DNA"/>
</dbReference>
<evidence type="ECO:0000313" key="2">
    <source>
        <dbReference type="EMBL" id="PLW17741.1"/>
    </source>
</evidence>
<feature type="compositionally biased region" description="Polar residues" evidence="1">
    <location>
        <begin position="71"/>
        <end position="84"/>
    </location>
</feature>
<feature type="region of interest" description="Disordered" evidence="1">
    <location>
        <begin position="272"/>
        <end position="345"/>
    </location>
</feature>
<accession>A0A2N5TGU8</accession>
<dbReference type="EMBL" id="PGCJ01000844">
    <property type="protein sequence ID" value="PLW17741.1"/>
    <property type="molecule type" value="Genomic_DNA"/>
</dbReference>
<feature type="compositionally biased region" description="Polar residues" evidence="1">
    <location>
        <begin position="1"/>
        <end position="19"/>
    </location>
</feature>
<proteinExistence type="predicted"/>
<organism evidence="3 5">
    <name type="scientific">Puccinia coronata f. sp. avenae</name>
    <dbReference type="NCBI Taxonomy" id="200324"/>
    <lineage>
        <taxon>Eukaryota</taxon>
        <taxon>Fungi</taxon>
        <taxon>Dikarya</taxon>
        <taxon>Basidiomycota</taxon>
        <taxon>Pucciniomycotina</taxon>
        <taxon>Pucciniomycetes</taxon>
        <taxon>Pucciniales</taxon>
        <taxon>Pucciniaceae</taxon>
        <taxon>Puccinia</taxon>
    </lineage>
</organism>
<evidence type="ECO:0000313" key="3">
    <source>
        <dbReference type="EMBL" id="PLW24735.1"/>
    </source>
</evidence>
<keyword evidence="4" id="KW-1185">Reference proteome</keyword>
<gene>
    <name evidence="2" type="ORF">PCANC_09085</name>
    <name evidence="3" type="ORF">PCASD_05215</name>
</gene>
<sequence length="345" mass="39526">MTNARQANQAERNTPSSRPLTIDYDRFKTDRRISRPPGVPTVWSKPSIPRTSTFAAASPQPPRPASRLSSNDTFPTILRSTQDNLAEDDTKEFNSSDGQVKVEDRVVPPEPMLGTLDQTLEEVQQIDAFNSSKQEKTRKQIPQEEPRKKIPQEKTREQDPQEKTRKQSQQEKTRAQIHKSSKTQDHASRDVIESKDHKKKPRPYERNLSSSNTKIENNYSREIKTMSIEELDLRHKEALRKMQQRSVNHQGGSNIDKAQLRKKYEEEIERLRANMKHDQTRGRLSGRKPEAPDGTNAAPAGQGTSFFKQMGVSHPHRPVGKMESNSRDNPPNPSNQSRGKSWFNY</sequence>
<dbReference type="AlphaFoldDB" id="A0A2N5TGU8"/>
<feature type="compositionally biased region" description="Polar residues" evidence="1">
    <location>
        <begin position="116"/>
        <end position="132"/>
    </location>
</feature>
<feature type="compositionally biased region" description="Polar residues" evidence="1">
    <location>
        <begin position="244"/>
        <end position="253"/>
    </location>
</feature>
<protein>
    <submittedName>
        <fullName evidence="3">Uncharacterized protein</fullName>
    </submittedName>
</protein>
<evidence type="ECO:0000256" key="1">
    <source>
        <dbReference type="SAM" id="MobiDB-lite"/>
    </source>
</evidence>
<dbReference type="Proteomes" id="UP000235392">
    <property type="component" value="Unassembled WGS sequence"/>
</dbReference>
<feature type="region of interest" description="Disordered" evidence="1">
    <location>
        <begin position="242"/>
        <end position="261"/>
    </location>
</feature>
<feature type="compositionally biased region" description="Basic and acidic residues" evidence="1">
    <location>
        <begin position="182"/>
        <end position="196"/>
    </location>
</feature>
<feature type="compositionally biased region" description="Polar residues" evidence="1">
    <location>
        <begin position="207"/>
        <end position="218"/>
    </location>
</feature>